<keyword evidence="7" id="KW-0032">Aminotransferase</keyword>
<dbReference type="InterPro" id="IPR000524">
    <property type="entry name" value="Tscrpt_reg_HTH_GntR"/>
</dbReference>
<protein>
    <submittedName>
        <fullName evidence="7">PLP-dependent aminotransferase family protein</fullName>
    </submittedName>
</protein>
<name>A0ABW5BND7_9PROT</name>
<dbReference type="InterPro" id="IPR015424">
    <property type="entry name" value="PyrdxlP-dep_Trfase"/>
</dbReference>
<dbReference type="InterPro" id="IPR051446">
    <property type="entry name" value="HTH_trans_reg/aminotransferase"/>
</dbReference>
<evidence type="ECO:0000313" key="7">
    <source>
        <dbReference type="EMBL" id="MFD2206376.1"/>
    </source>
</evidence>
<organism evidence="7 8">
    <name type="scientific">Kiloniella antarctica</name>
    <dbReference type="NCBI Taxonomy" id="1550907"/>
    <lineage>
        <taxon>Bacteria</taxon>
        <taxon>Pseudomonadati</taxon>
        <taxon>Pseudomonadota</taxon>
        <taxon>Alphaproteobacteria</taxon>
        <taxon>Rhodospirillales</taxon>
        <taxon>Kiloniellaceae</taxon>
        <taxon>Kiloniella</taxon>
    </lineage>
</organism>
<dbReference type="PANTHER" id="PTHR46577">
    <property type="entry name" value="HTH-TYPE TRANSCRIPTIONAL REGULATORY PROTEIN GABR"/>
    <property type="match status" value="1"/>
</dbReference>
<gene>
    <name evidence="7" type="ORF">ACFSKO_12155</name>
</gene>
<reference evidence="8" key="1">
    <citation type="journal article" date="2019" name="Int. J. Syst. Evol. Microbiol.">
        <title>The Global Catalogue of Microorganisms (GCM) 10K type strain sequencing project: providing services to taxonomists for standard genome sequencing and annotation.</title>
        <authorList>
            <consortium name="The Broad Institute Genomics Platform"/>
            <consortium name="The Broad Institute Genome Sequencing Center for Infectious Disease"/>
            <person name="Wu L."/>
            <person name="Ma J."/>
        </authorList>
    </citation>
    <scope>NUCLEOTIDE SEQUENCE [LARGE SCALE GENOMIC DNA]</scope>
    <source>
        <strain evidence="8">CGMCC 4.7192</strain>
    </source>
</reference>
<keyword evidence="4" id="KW-0238">DNA-binding</keyword>
<dbReference type="SUPFAM" id="SSF53383">
    <property type="entry name" value="PLP-dependent transferases"/>
    <property type="match status" value="1"/>
</dbReference>
<dbReference type="Gene3D" id="3.40.640.10">
    <property type="entry name" value="Type I PLP-dependent aspartate aminotransferase-like (Major domain)"/>
    <property type="match status" value="1"/>
</dbReference>
<dbReference type="EMBL" id="JBHUII010000004">
    <property type="protein sequence ID" value="MFD2206376.1"/>
    <property type="molecule type" value="Genomic_DNA"/>
</dbReference>
<dbReference type="InterPro" id="IPR015422">
    <property type="entry name" value="PyrdxlP-dep_Trfase_small"/>
</dbReference>
<comment type="similarity">
    <text evidence="1">In the C-terminal section; belongs to the class-I pyridoxal-phosphate-dependent aminotransferase family.</text>
</comment>
<dbReference type="GO" id="GO:0008483">
    <property type="term" value="F:transaminase activity"/>
    <property type="evidence" value="ECO:0007669"/>
    <property type="project" value="UniProtKB-KW"/>
</dbReference>
<keyword evidence="5" id="KW-0804">Transcription</keyword>
<keyword evidence="7" id="KW-0808">Transferase</keyword>
<dbReference type="SUPFAM" id="SSF46785">
    <property type="entry name" value="Winged helix' DNA-binding domain"/>
    <property type="match status" value="1"/>
</dbReference>
<dbReference type="Gene3D" id="3.90.1150.10">
    <property type="entry name" value="Aspartate Aminotransferase, domain 1"/>
    <property type="match status" value="1"/>
</dbReference>
<dbReference type="PANTHER" id="PTHR46577:SF1">
    <property type="entry name" value="HTH-TYPE TRANSCRIPTIONAL REGULATORY PROTEIN GABR"/>
    <property type="match status" value="1"/>
</dbReference>
<proteinExistence type="inferred from homology"/>
<sequence length="474" mass="51868">MTILSLISQQSPTNGQKYLKLETLFKKAISDGILKPGEKLPPLRVAAWNAKCSLGTMSRVYTSLERKGLVAAEVGRGTFVQEKSNIGADVILPNSSSSRNKTTISDNGFIDLGMNAIANDWGENLVRWALRRASEKASSLTLMTYRDGFGDPAQKLSMRNFLPVHLQDTTDERILITHGAQNGIFTALSRLTTPGDTVCIEPLSYPGISAALSQSGLSSVIVETDDKGICPQSFEKLCQEGRIRTLVTTATGHNPTCITTPLPRRKEIGALAMKYNILIIEDDIYGFLYPEAPPPYAFLYPEISVYLTGLAKRITPALRIGLAIAPPHITMLMAQGITAQTWMVSPILVTAAIEISERNDELLTIPSTISAQAIKRAELTQQILKNNVTSIKICRSHAWIELPTTISVEIFVKRAKAAGVNIMDGNRFANKSNAGRHNIRLSIMAPSRDSLLKSALIKLDAILSTPNENFYEML</sequence>
<dbReference type="Pfam" id="PF00155">
    <property type="entry name" value="Aminotran_1_2"/>
    <property type="match status" value="1"/>
</dbReference>
<evidence type="ECO:0000256" key="1">
    <source>
        <dbReference type="ARBA" id="ARBA00005384"/>
    </source>
</evidence>
<dbReference type="PROSITE" id="PS50949">
    <property type="entry name" value="HTH_GNTR"/>
    <property type="match status" value="1"/>
</dbReference>
<evidence type="ECO:0000256" key="5">
    <source>
        <dbReference type="ARBA" id="ARBA00023163"/>
    </source>
</evidence>
<evidence type="ECO:0000256" key="4">
    <source>
        <dbReference type="ARBA" id="ARBA00023125"/>
    </source>
</evidence>
<dbReference type="Pfam" id="PF00392">
    <property type="entry name" value="GntR"/>
    <property type="match status" value="1"/>
</dbReference>
<dbReference type="CDD" id="cd00609">
    <property type="entry name" value="AAT_like"/>
    <property type="match status" value="1"/>
</dbReference>
<keyword evidence="3" id="KW-0805">Transcription regulation</keyword>
<feature type="domain" description="HTH gntR-type" evidence="6">
    <location>
        <begin position="15"/>
        <end position="83"/>
    </location>
</feature>
<dbReference type="Gene3D" id="1.10.10.10">
    <property type="entry name" value="Winged helix-like DNA-binding domain superfamily/Winged helix DNA-binding domain"/>
    <property type="match status" value="1"/>
</dbReference>
<dbReference type="InterPro" id="IPR036390">
    <property type="entry name" value="WH_DNA-bd_sf"/>
</dbReference>
<dbReference type="Proteomes" id="UP001597294">
    <property type="component" value="Unassembled WGS sequence"/>
</dbReference>
<dbReference type="RefSeq" id="WP_380251893.1">
    <property type="nucleotide sequence ID" value="NZ_JBHUII010000004.1"/>
</dbReference>
<dbReference type="InterPro" id="IPR004839">
    <property type="entry name" value="Aminotransferase_I/II_large"/>
</dbReference>
<dbReference type="InterPro" id="IPR015421">
    <property type="entry name" value="PyrdxlP-dep_Trfase_major"/>
</dbReference>
<accession>A0ABW5BND7</accession>
<comment type="caution">
    <text evidence="7">The sequence shown here is derived from an EMBL/GenBank/DDBJ whole genome shotgun (WGS) entry which is preliminary data.</text>
</comment>
<dbReference type="SMART" id="SM00345">
    <property type="entry name" value="HTH_GNTR"/>
    <property type="match status" value="1"/>
</dbReference>
<evidence type="ECO:0000259" key="6">
    <source>
        <dbReference type="PROSITE" id="PS50949"/>
    </source>
</evidence>
<dbReference type="InterPro" id="IPR036388">
    <property type="entry name" value="WH-like_DNA-bd_sf"/>
</dbReference>
<keyword evidence="2" id="KW-0663">Pyridoxal phosphate</keyword>
<keyword evidence="8" id="KW-1185">Reference proteome</keyword>
<evidence type="ECO:0000256" key="3">
    <source>
        <dbReference type="ARBA" id="ARBA00023015"/>
    </source>
</evidence>
<evidence type="ECO:0000313" key="8">
    <source>
        <dbReference type="Proteomes" id="UP001597294"/>
    </source>
</evidence>
<evidence type="ECO:0000256" key="2">
    <source>
        <dbReference type="ARBA" id="ARBA00022898"/>
    </source>
</evidence>